<dbReference type="UniPathway" id="UPA00241">
    <property type="reaction ID" value="UER00353"/>
</dbReference>
<feature type="region of interest" description="Phosphopantothenate--cysteine ligase" evidence="3">
    <location>
        <begin position="193"/>
        <end position="401"/>
    </location>
</feature>
<comment type="pathway">
    <text evidence="3 4">Cofactor biosynthesis; coenzyme A biosynthesis; CoA from (R)-pantothenate: step 3/5.</text>
</comment>
<feature type="region of interest" description="Phosphopantothenoylcysteine decarboxylase" evidence="3">
    <location>
        <begin position="1"/>
        <end position="192"/>
    </location>
</feature>
<comment type="similarity">
    <text evidence="3 4">In the N-terminal section; belongs to the HFCD (homo-oligomeric flavin containing Cys decarboxylase) superfamily.</text>
</comment>
<dbReference type="Pfam" id="PF04127">
    <property type="entry name" value="DFP"/>
    <property type="match status" value="1"/>
</dbReference>
<keyword evidence="1 3" id="KW-0210">Decarboxylase</keyword>
<keyword evidence="3 4" id="KW-0436">Ligase</keyword>
<comment type="cofactor">
    <cofactor evidence="3">
        <name>Mg(2+)</name>
        <dbReference type="ChEBI" id="CHEBI:18420"/>
    </cofactor>
</comment>
<dbReference type="SUPFAM" id="SSF102645">
    <property type="entry name" value="CoaB-like"/>
    <property type="match status" value="1"/>
</dbReference>
<sequence length="401" mass="43419">MLKNKKIAVYVTGGIAVYKVCDLVRKFIKAGADVKVAMTASATEFVTPLTFQVLSKNDVYLDTFDEKVSSEVAHIHLADWCDLAVVAPATANIIAKMANGIADDFVSTALLATTAPIFIAPAMNQHMFENPATVRNLTTLQVDGRMIIEPNTGFLAEGYVGKGRLPEPDEILAFIEAGLLEQQIDLPLSTKKVIITAGGTKERIDPVRFITNDSSGKMGYSLAKSASLLGADVTLISTTSNLPLPVNVTRVIVESSQEMEQAVLERFATSDIVIMAAAVSDYRPIQEAKEKIKKTESLLTLELEKTTDILATLGKMKDHQLLIGFAAETTNLAEYAKGKLAKKKADMIVANDVSKSNAGFNSDTNEVTIFTNDQEPIHVSVRSKDLIADEILQVALSKIKK</sequence>
<accession>A0A0R2HNG5</accession>
<feature type="domain" description="Flavoprotein" evidence="5">
    <location>
        <begin position="5"/>
        <end position="173"/>
    </location>
</feature>
<gene>
    <name evidence="3" type="primary">coaBC</name>
    <name evidence="7" type="ORF">IV74_GL002031</name>
</gene>
<dbReference type="HAMAP" id="MF_02225">
    <property type="entry name" value="CoaBC"/>
    <property type="match status" value="1"/>
</dbReference>
<dbReference type="InterPro" id="IPR035929">
    <property type="entry name" value="CoaB-like_sf"/>
</dbReference>
<dbReference type="PANTHER" id="PTHR14359:SF6">
    <property type="entry name" value="PHOSPHOPANTOTHENOYLCYSTEINE DECARBOXYLASE"/>
    <property type="match status" value="1"/>
</dbReference>
<dbReference type="GO" id="GO:0015937">
    <property type="term" value="P:coenzyme A biosynthetic process"/>
    <property type="evidence" value="ECO:0007669"/>
    <property type="project" value="UniProtKB-UniRule"/>
</dbReference>
<keyword evidence="3" id="KW-0511">Multifunctional enzyme</keyword>
<name>A0A0R2HNG5_CARDV</name>
<dbReference type="GO" id="GO:0004632">
    <property type="term" value="F:phosphopantothenate--cysteine ligase activity"/>
    <property type="evidence" value="ECO:0007669"/>
    <property type="project" value="UniProtKB-UniRule"/>
</dbReference>
<comment type="caution">
    <text evidence="7">The sequence shown here is derived from an EMBL/GenBank/DDBJ whole genome shotgun (WGS) entry which is preliminary data.</text>
</comment>
<comment type="function">
    <text evidence="3">Catalyzes two sequential steps in the biosynthesis of coenzyme A. In the first step cysteine is conjugated to 4'-phosphopantothenate to form 4-phosphopantothenoylcysteine. In the second step the latter compound is decarboxylated to form 4'-phosphopantotheine.</text>
</comment>
<dbReference type="PATRIC" id="fig|1449336.4.peg.2068"/>
<comment type="similarity">
    <text evidence="3 4">In the C-terminal section; belongs to the PPC synthetase family.</text>
</comment>
<keyword evidence="3 4" id="KW-0288">FMN</keyword>
<dbReference type="Proteomes" id="UP000051658">
    <property type="component" value="Unassembled WGS sequence"/>
</dbReference>
<comment type="catalytic activity">
    <reaction evidence="3 4">
        <text>N-[(R)-4-phosphopantothenoyl]-L-cysteine + H(+) = (R)-4'-phosphopantetheine + CO2</text>
        <dbReference type="Rhea" id="RHEA:16793"/>
        <dbReference type="ChEBI" id="CHEBI:15378"/>
        <dbReference type="ChEBI" id="CHEBI:16526"/>
        <dbReference type="ChEBI" id="CHEBI:59458"/>
        <dbReference type="ChEBI" id="CHEBI:61723"/>
        <dbReference type="EC" id="4.1.1.36"/>
    </reaction>
</comment>
<proteinExistence type="inferred from homology"/>
<keyword evidence="3 4" id="KW-0285">Flavoprotein</keyword>
<feature type="binding site" evidence="3">
    <location>
        <position position="281"/>
    </location>
    <ligand>
        <name>CTP</name>
        <dbReference type="ChEBI" id="CHEBI:37563"/>
    </ligand>
</feature>
<dbReference type="Gene3D" id="3.40.50.10300">
    <property type="entry name" value="CoaB-like"/>
    <property type="match status" value="1"/>
</dbReference>
<dbReference type="InterPro" id="IPR036551">
    <property type="entry name" value="Flavin_trans-like"/>
</dbReference>
<dbReference type="EC" id="6.3.2.5" evidence="3"/>
<feature type="binding site" evidence="3">
    <location>
        <position position="343"/>
    </location>
    <ligand>
        <name>CTP</name>
        <dbReference type="ChEBI" id="CHEBI:37563"/>
    </ligand>
</feature>
<keyword evidence="2 3" id="KW-0456">Lyase</keyword>
<dbReference type="GO" id="GO:0010181">
    <property type="term" value="F:FMN binding"/>
    <property type="evidence" value="ECO:0007669"/>
    <property type="project" value="UniProtKB-UniRule"/>
</dbReference>
<dbReference type="GeneID" id="89589024"/>
<dbReference type="InterPro" id="IPR005252">
    <property type="entry name" value="CoaBC"/>
</dbReference>
<evidence type="ECO:0000259" key="6">
    <source>
        <dbReference type="Pfam" id="PF04127"/>
    </source>
</evidence>
<evidence type="ECO:0000256" key="4">
    <source>
        <dbReference type="RuleBase" id="RU364078"/>
    </source>
</evidence>
<dbReference type="InterPro" id="IPR007085">
    <property type="entry name" value="DNA/pantothenate-metab_flavo_C"/>
</dbReference>
<evidence type="ECO:0000256" key="2">
    <source>
        <dbReference type="ARBA" id="ARBA00023239"/>
    </source>
</evidence>
<dbReference type="AlphaFoldDB" id="A0A0R2HNG5"/>
<comment type="cofactor">
    <cofactor evidence="3">
        <name>FMN</name>
        <dbReference type="ChEBI" id="CHEBI:58210"/>
    </cofactor>
    <text evidence="3">Binds 1 FMN per subunit.</text>
</comment>
<keyword evidence="3" id="KW-0460">Magnesium</keyword>
<organism evidence="7 8">
    <name type="scientific">Carnobacterium divergens DSM 20623</name>
    <dbReference type="NCBI Taxonomy" id="1449336"/>
    <lineage>
        <taxon>Bacteria</taxon>
        <taxon>Bacillati</taxon>
        <taxon>Bacillota</taxon>
        <taxon>Bacilli</taxon>
        <taxon>Lactobacillales</taxon>
        <taxon>Carnobacteriaceae</taxon>
        <taxon>Carnobacterium</taxon>
    </lineage>
</organism>
<keyword evidence="3" id="KW-0479">Metal-binding</keyword>
<reference evidence="7 8" key="1">
    <citation type="journal article" date="2015" name="Genome Announc.">
        <title>Expanding the biotechnology potential of lactobacilli through comparative genomics of 213 strains and associated genera.</title>
        <authorList>
            <person name="Sun Z."/>
            <person name="Harris H.M."/>
            <person name="McCann A."/>
            <person name="Guo C."/>
            <person name="Argimon S."/>
            <person name="Zhang W."/>
            <person name="Yang X."/>
            <person name="Jeffery I.B."/>
            <person name="Cooney J.C."/>
            <person name="Kagawa T.F."/>
            <person name="Liu W."/>
            <person name="Song Y."/>
            <person name="Salvetti E."/>
            <person name="Wrobel A."/>
            <person name="Rasinkangas P."/>
            <person name="Parkhill J."/>
            <person name="Rea M.C."/>
            <person name="O'Sullivan O."/>
            <person name="Ritari J."/>
            <person name="Douillard F.P."/>
            <person name="Paul Ross R."/>
            <person name="Yang R."/>
            <person name="Briner A.E."/>
            <person name="Felis G.E."/>
            <person name="de Vos W.M."/>
            <person name="Barrangou R."/>
            <person name="Klaenhammer T.R."/>
            <person name="Caufield P.W."/>
            <person name="Cui Y."/>
            <person name="Zhang H."/>
            <person name="O'Toole P.W."/>
        </authorList>
    </citation>
    <scope>NUCLEOTIDE SEQUENCE [LARGE SCALE GENOMIC DNA]</scope>
    <source>
        <strain evidence="7 8">DSM 20623</strain>
    </source>
</reference>
<dbReference type="eggNOG" id="COG0452">
    <property type="taxonomic scope" value="Bacteria"/>
</dbReference>
<dbReference type="EMBL" id="JQBS01000035">
    <property type="protein sequence ID" value="KRN54448.1"/>
    <property type="molecule type" value="Genomic_DNA"/>
</dbReference>
<comment type="pathway">
    <text evidence="3 4">Cofactor biosynthesis; coenzyme A biosynthesis; CoA from (R)-pantothenate: step 2/5.</text>
</comment>
<dbReference type="GO" id="GO:0071513">
    <property type="term" value="C:phosphopantothenoylcysteine decarboxylase complex"/>
    <property type="evidence" value="ECO:0007669"/>
    <property type="project" value="TreeGrafter"/>
</dbReference>
<comment type="catalytic activity">
    <reaction evidence="3 4">
        <text>(R)-4'-phosphopantothenate + L-cysteine + CTP = N-[(R)-4-phosphopantothenoyl]-L-cysteine + CMP + diphosphate + H(+)</text>
        <dbReference type="Rhea" id="RHEA:19397"/>
        <dbReference type="ChEBI" id="CHEBI:10986"/>
        <dbReference type="ChEBI" id="CHEBI:15378"/>
        <dbReference type="ChEBI" id="CHEBI:33019"/>
        <dbReference type="ChEBI" id="CHEBI:35235"/>
        <dbReference type="ChEBI" id="CHEBI:37563"/>
        <dbReference type="ChEBI" id="CHEBI:59458"/>
        <dbReference type="ChEBI" id="CHEBI:60377"/>
        <dbReference type="EC" id="6.3.2.5"/>
    </reaction>
</comment>
<feature type="binding site" evidence="3">
    <location>
        <position position="325"/>
    </location>
    <ligand>
        <name>CTP</name>
        <dbReference type="ChEBI" id="CHEBI:37563"/>
    </ligand>
</feature>
<evidence type="ECO:0000313" key="7">
    <source>
        <dbReference type="EMBL" id="KRN54448.1"/>
    </source>
</evidence>
<evidence type="ECO:0000313" key="8">
    <source>
        <dbReference type="Proteomes" id="UP000051658"/>
    </source>
</evidence>
<feature type="binding site" evidence="3">
    <location>
        <position position="291"/>
    </location>
    <ligand>
        <name>CTP</name>
        <dbReference type="ChEBI" id="CHEBI:37563"/>
    </ligand>
</feature>
<dbReference type="GO" id="GO:0046872">
    <property type="term" value="F:metal ion binding"/>
    <property type="evidence" value="ECO:0007669"/>
    <property type="project" value="UniProtKB-KW"/>
</dbReference>
<dbReference type="SUPFAM" id="SSF52507">
    <property type="entry name" value="Homo-oligomeric flavin-containing Cys decarboxylases, HFCD"/>
    <property type="match status" value="1"/>
</dbReference>
<dbReference type="InterPro" id="IPR003382">
    <property type="entry name" value="Flavoprotein"/>
</dbReference>
<evidence type="ECO:0000259" key="5">
    <source>
        <dbReference type="Pfam" id="PF02441"/>
    </source>
</evidence>
<dbReference type="Gene3D" id="3.40.50.1950">
    <property type="entry name" value="Flavin prenyltransferase-like"/>
    <property type="match status" value="1"/>
</dbReference>
<feature type="domain" description="DNA/pantothenate metabolism flavoprotein C-terminal" evidence="6">
    <location>
        <begin position="188"/>
        <end position="394"/>
    </location>
</feature>
<protein>
    <recommendedName>
        <fullName evidence="3">Coenzyme A biosynthesis bifunctional protein CoaBC</fullName>
    </recommendedName>
    <alternativeName>
        <fullName evidence="3">DNA/pantothenate metabolism flavoprotein</fullName>
    </alternativeName>
    <alternativeName>
        <fullName evidence="3">Phosphopantothenoylcysteine synthetase/decarboxylase</fullName>
        <shortName evidence="3">PPCS-PPCDC</shortName>
    </alternativeName>
    <domain>
        <recommendedName>
            <fullName evidence="3">Phosphopantothenoylcysteine decarboxylase</fullName>
            <shortName evidence="3">PPC decarboxylase</shortName>
            <shortName evidence="3">PPC-DC</shortName>
            <ecNumber evidence="3">4.1.1.36</ecNumber>
        </recommendedName>
        <alternativeName>
            <fullName evidence="3">CoaC</fullName>
        </alternativeName>
    </domain>
    <domain>
        <recommendedName>
            <fullName evidence="3">Phosphopantothenate--cysteine ligase</fullName>
            <ecNumber evidence="3">6.3.2.5</ecNumber>
        </recommendedName>
        <alternativeName>
            <fullName evidence="3">CoaB</fullName>
        </alternativeName>
        <alternativeName>
            <fullName evidence="3">Phosphopantothenoylcysteine synthetase</fullName>
            <shortName evidence="3">PPC synthetase</shortName>
            <shortName evidence="3">PPC-S</shortName>
        </alternativeName>
    </domain>
</protein>
<dbReference type="RefSeq" id="WP_034569399.1">
    <property type="nucleotide sequence ID" value="NZ_JQBS01000035.1"/>
</dbReference>
<keyword evidence="8" id="KW-1185">Reference proteome</keyword>
<evidence type="ECO:0000256" key="3">
    <source>
        <dbReference type="HAMAP-Rule" id="MF_02225"/>
    </source>
</evidence>
<dbReference type="PANTHER" id="PTHR14359">
    <property type="entry name" value="HOMO-OLIGOMERIC FLAVIN CONTAINING CYS DECARBOXYLASE FAMILY"/>
    <property type="match status" value="1"/>
</dbReference>
<dbReference type="NCBIfam" id="TIGR00521">
    <property type="entry name" value="coaBC_dfp"/>
    <property type="match status" value="1"/>
</dbReference>
<dbReference type="GO" id="GO:0004633">
    <property type="term" value="F:phosphopantothenoylcysteine decarboxylase activity"/>
    <property type="evidence" value="ECO:0007669"/>
    <property type="project" value="UniProtKB-UniRule"/>
</dbReference>
<comment type="caution">
    <text evidence="3">Lacks conserved residue(s) required for the propagation of feature annotation.</text>
</comment>
<feature type="binding site" evidence="3">
    <location>
        <position position="339"/>
    </location>
    <ligand>
        <name>CTP</name>
        <dbReference type="ChEBI" id="CHEBI:37563"/>
    </ligand>
</feature>
<comment type="function">
    <text evidence="4">Catalyzes two steps in the biosynthesis of coenzyme A. In the first step cysteine is conjugated to 4'-phosphopantothenate to form 4-phosphopantothenoylcysteine, in the latter compound is decarboxylated to form 4'-phosphopantotheine.</text>
</comment>
<dbReference type="EC" id="4.1.1.36" evidence="3"/>
<dbReference type="GO" id="GO:0015941">
    <property type="term" value="P:pantothenate catabolic process"/>
    <property type="evidence" value="ECO:0007669"/>
    <property type="project" value="InterPro"/>
</dbReference>
<dbReference type="Pfam" id="PF02441">
    <property type="entry name" value="Flavoprotein"/>
    <property type="match status" value="1"/>
</dbReference>
<evidence type="ECO:0000256" key="1">
    <source>
        <dbReference type="ARBA" id="ARBA00022793"/>
    </source>
</evidence>